<evidence type="ECO:0000313" key="3">
    <source>
        <dbReference type="Proteomes" id="UP000198646"/>
    </source>
</evidence>
<sequence length="130" mass="13644">MADLGEITEAVKAAQDGGCTEVALLYCVSGCQAPAADCNLKTLADMATHFGVPVCGVEYGRKSDEVANVKSRRFLYFVKDIKAGDAITKDCARSVRPGYGLAPKHLNQVIGRSRAAGVEANTAVTEGHLA</sequence>
<dbReference type="InterPro" id="IPR013974">
    <property type="entry name" value="SAF"/>
</dbReference>
<organism evidence="2 3">
    <name type="scientific">Sulfitobacter litoralis</name>
    <dbReference type="NCBI Taxonomy" id="335975"/>
    <lineage>
        <taxon>Bacteria</taxon>
        <taxon>Pseudomonadati</taxon>
        <taxon>Pseudomonadota</taxon>
        <taxon>Alphaproteobacteria</taxon>
        <taxon>Rhodobacterales</taxon>
        <taxon>Roseobacteraceae</taxon>
        <taxon>Sulfitobacter</taxon>
    </lineage>
</organism>
<dbReference type="Proteomes" id="UP000198646">
    <property type="component" value="Unassembled WGS sequence"/>
</dbReference>
<dbReference type="Gene3D" id="3.90.1210.10">
    <property type="entry name" value="Antifreeze-like/N-acetylneuraminic acid synthase C-terminal domain"/>
    <property type="match status" value="1"/>
</dbReference>
<dbReference type="PROSITE" id="PS50844">
    <property type="entry name" value="AFP_LIKE"/>
    <property type="match status" value="1"/>
</dbReference>
<dbReference type="InterPro" id="IPR057736">
    <property type="entry name" value="SAF_PseI/NeuA/NeuB"/>
</dbReference>
<name>A0ABY0SUG2_9RHOB</name>
<evidence type="ECO:0000259" key="1">
    <source>
        <dbReference type="PROSITE" id="PS50844"/>
    </source>
</evidence>
<dbReference type="PANTHER" id="PTHR42966">
    <property type="entry name" value="N-ACETYLNEURAMINATE SYNTHASE"/>
    <property type="match status" value="1"/>
</dbReference>
<proteinExistence type="predicted"/>
<protein>
    <submittedName>
        <fullName evidence="2">NeuB family protein</fullName>
    </submittedName>
</protein>
<comment type="caution">
    <text evidence="2">The sequence shown here is derived from an EMBL/GenBank/DDBJ whole genome shotgun (WGS) entry which is preliminary data.</text>
</comment>
<accession>A0ABY0SUG2</accession>
<dbReference type="SUPFAM" id="SSF51569">
    <property type="entry name" value="Aldolase"/>
    <property type="match status" value="1"/>
</dbReference>
<dbReference type="EMBL" id="FNJD01000023">
    <property type="protein sequence ID" value="SDP62205.1"/>
    <property type="molecule type" value="Genomic_DNA"/>
</dbReference>
<dbReference type="CDD" id="cd11615">
    <property type="entry name" value="SAF_NeuB_like"/>
    <property type="match status" value="1"/>
</dbReference>
<dbReference type="SMART" id="SM00858">
    <property type="entry name" value="SAF"/>
    <property type="match status" value="1"/>
</dbReference>
<dbReference type="InterPro" id="IPR013785">
    <property type="entry name" value="Aldolase_TIM"/>
</dbReference>
<dbReference type="InterPro" id="IPR013132">
    <property type="entry name" value="PseI/NeuA/B-like_N"/>
</dbReference>
<keyword evidence="3" id="KW-1185">Reference proteome</keyword>
<reference evidence="2 3" key="1">
    <citation type="submission" date="2016-10" db="EMBL/GenBank/DDBJ databases">
        <authorList>
            <person name="Varghese N."/>
            <person name="Submissions S."/>
        </authorList>
    </citation>
    <scope>NUCLEOTIDE SEQUENCE [LARGE SCALE GENOMIC DNA]</scope>
    <source>
        <strain evidence="2 3">DSM 17584</strain>
    </source>
</reference>
<dbReference type="Pfam" id="PF03102">
    <property type="entry name" value="NeuB"/>
    <property type="match status" value="1"/>
</dbReference>
<dbReference type="PANTHER" id="PTHR42966:SF2">
    <property type="entry name" value="PSEUDAMINIC ACID SYNTHASE"/>
    <property type="match status" value="1"/>
</dbReference>
<feature type="domain" description="AFP-like" evidence="1">
    <location>
        <begin position="74"/>
        <end position="130"/>
    </location>
</feature>
<dbReference type="InterPro" id="IPR051690">
    <property type="entry name" value="PseI-like"/>
</dbReference>
<dbReference type="Gene3D" id="3.20.20.70">
    <property type="entry name" value="Aldolase class I"/>
    <property type="match status" value="1"/>
</dbReference>
<dbReference type="InterPro" id="IPR006190">
    <property type="entry name" value="SAF_AFP_Neu5Ac"/>
</dbReference>
<dbReference type="InterPro" id="IPR036732">
    <property type="entry name" value="AFP_Neu5c_C_sf"/>
</dbReference>
<evidence type="ECO:0000313" key="2">
    <source>
        <dbReference type="EMBL" id="SDP62205.1"/>
    </source>
</evidence>
<dbReference type="Pfam" id="PF08666">
    <property type="entry name" value="SAF"/>
    <property type="match status" value="1"/>
</dbReference>
<gene>
    <name evidence="2" type="ORF">SAMN04488512_12339</name>
</gene>
<dbReference type="SUPFAM" id="SSF51269">
    <property type="entry name" value="AFP III-like domain"/>
    <property type="match status" value="1"/>
</dbReference>
<dbReference type="RefSeq" id="WP_093734138.1">
    <property type="nucleotide sequence ID" value="NZ_FNJD01000023.1"/>
</dbReference>